<accession>A0A2G6K6D6</accession>
<dbReference type="InterPro" id="IPR043128">
    <property type="entry name" value="Rev_trsase/Diguanyl_cyclase"/>
</dbReference>
<dbReference type="CDD" id="cd01949">
    <property type="entry name" value="GGDEF"/>
    <property type="match status" value="1"/>
</dbReference>
<reference evidence="2 3" key="1">
    <citation type="submission" date="2017-10" db="EMBL/GenBank/DDBJ databases">
        <title>Novel microbial diversity and functional potential in the marine mammal oral microbiome.</title>
        <authorList>
            <person name="Dudek N.K."/>
            <person name="Sun C.L."/>
            <person name="Burstein D."/>
            <person name="Kantor R.S."/>
            <person name="Aliaga Goltsman D.S."/>
            <person name="Bik E.M."/>
            <person name="Thomas B.C."/>
            <person name="Banfield J.F."/>
            <person name="Relman D.A."/>
        </authorList>
    </citation>
    <scope>NUCLEOTIDE SEQUENCE [LARGE SCALE GENOMIC DNA]</scope>
    <source>
        <strain evidence="2">DOLJORAL78_47_16</strain>
    </source>
</reference>
<dbReference type="PANTHER" id="PTHR45138:SF9">
    <property type="entry name" value="DIGUANYLATE CYCLASE DGCM-RELATED"/>
    <property type="match status" value="1"/>
</dbReference>
<comment type="caution">
    <text evidence="2">The sequence shown here is derived from an EMBL/GenBank/DDBJ whole genome shotgun (WGS) entry which is preliminary data.</text>
</comment>
<dbReference type="EMBL" id="PDSK01000159">
    <property type="protein sequence ID" value="PIE31258.1"/>
    <property type="molecule type" value="Genomic_DNA"/>
</dbReference>
<sequence>MQAYGMLRLILSRDFLSSPIFRNIFKRKKFVMGEEFLIILPNATLESSKKRAEELRNGVKDLHINHEERDFRITISAGVAVLPKHGNSISEVVRQSDRALYQVKALGRDQVVIAQHYA</sequence>
<dbReference type="SMART" id="SM00267">
    <property type="entry name" value="GGDEF"/>
    <property type="match status" value="1"/>
</dbReference>
<gene>
    <name evidence="2" type="ORF">CSA56_18865</name>
</gene>
<feature type="domain" description="GGDEF" evidence="1">
    <location>
        <begin position="1"/>
        <end position="116"/>
    </location>
</feature>
<organism evidence="2 3">
    <name type="scientific">candidate division KSB3 bacterium</name>
    <dbReference type="NCBI Taxonomy" id="2044937"/>
    <lineage>
        <taxon>Bacteria</taxon>
        <taxon>candidate division KSB3</taxon>
    </lineage>
</organism>
<evidence type="ECO:0000313" key="2">
    <source>
        <dbReference type="EMBL" id="PIE31258.1"/>
    </source>
</evidence>
<dbReference type="InterPro" id="IPR029787">
    <property type="entry name" value="Nucleotide_cyclase"/>
</dbReference>
<dbReference type="AlphaFoldDB" id="A0A2G6K6D6"/>
<dbReference type="SUPFAM" id="SSF55073">
    <property type="entry name" value="Nucleotide cyclase"/>
    <property type="match status" value="1"/>
</dbReference>
<dbReference type="InterPro" id="IPR000160">
    <property type="entry name" value="GGDEF_dom"/>
</dbReference>
<dbReference type="GO" id="GO:1902201">
    <property type="term" value="P:negative regulation of bacterial-type flagellum-dependent cell motility"/>
    <property type="evidence" value="ECO:0007669"/>
    <property type="project" value="TreeGrafter"/>
</dbReference>
<protein>
    <recommendedName>
        <fullName evidence="1">GGDEF domain-containing protein</fullName>
    </recommendedName>
</protein>
<evidence type="ECO:0000313" key="3">
    <source>
        <dbReference type="Proteomes" id="UP000230821"/>
    </source>
</evidence>
<dbReference type="GO" id="GO:0043709">
    <property type="term" value="P:cell adhesion involved in single-species biofilm formation"/>
    <property type="evidence" value="ECO:0007669"/>
    <property type="project" value="TreeGrafter"/>
</dbReference>
<proteinExistence type="predicted"/>
<dbReference type="NCBIfam" id="TIGR00254">
    <property type="entry name" value="GGDEF"/>
    <property type="match status" value="1"/>
</dbReference>
<evidence type="ECO:0000259" key="1">
    <source>
        <dbReference type="PROSITE" id="PS50887"/>
    </source>
</evidence>
<dbReference type="Proteomes" id="UP000230821">
    <property type="component" value="Unassembled WGS sequence"/>
</dbReference>
<dbReference type="PANTHER" id="PTHR45138">
    <property type="entry name" value="REGULATORY COMPONENTS OF SENSORY TRANSDUCTION SYSTEM"/>
    <property type="match status" value="1"/>
</dbReference>
<dbReference type="Gene3D" id="3.30.70.270">
    <property type="match status" value="1"/>
</dbReference>
<dbReference type="GO" id="GO:0005886">
    <property type="term" value="C:plasma membrane"/>
    <property type="evidence" value="ECO:0007669"/>
    <property type="project" value="TreeGrafter"/>
</dbReference>
<dbReference type="PROSITE" id="PS50887">
    <property type="entry name" value="GGDEF"/>
    <property type="match status" value="1"/>
</dbReference>
<name>A0A2G6K6D6_9BACT</name>
<dbReference type="Pfam" id="PF00990">
    <property type="entry name" value="GGDEF"/>
    <property type="match status" value="1"/>
</dbReference>
<dbReference type="GO" id="GO:0052621">
    <property type="term" value="F:diguanylate cyclase activity"/>
    <property type="evidence" value="ECO:0007669"/>
    <property type="project" value="TreeGrafter"/>
</dbReference>
<dbReference type="InterPro" id="IPR050469">
    <property type="entry name" value="Diguanylate_Cyclase"/>
</dbReference>